<evidence type="ECO:0000256" key="4">
    <source>
        <dbReference type="ARBA" id="ARBA00023172"/>
    </source>
</evidence>
<feature type="domain" description="Tyr recombinase" evidence="5">
    <location>
        <begin position="194"/>
        <end position="398"/>
    </location>
</feature>
<name>A0A3E1IY72_GARVA</name>
<dbReference type="InterPro" id="IPR013762">
    <property type="entry name" value="Integrase-like_cat_sf"/>
</dbReference>
<keyword evidence="3" id="KW-0238">DNA-binding</keyword>
<dbReference type="PANTHER" id="PTHR30349">
    <property type="entry name" value="PHAGE INTEGRASE-RELATED"/>
    <property type="match status" value="1"/>
</dbReference>
<dbReference type="Pfam" id="PF00589">
    <property type="entry name" value="Phage_integrase"/>
    <property type="match status" value="1"/>
</dbReference>
<sequence length="483" mass="54391">MARRSFGRLKKVTRSYGAAYVARYSTPPAALAENPSLPKEFTRTLPAAYRVELEAWLAQAEKEIALGTWTPPAKINRHEIDKSSITFAQLADDYMQNQRKPDGSKLEETTQSHKEGRLRNYLLPAFGERRIKTITSKDIQNWYDAFDCDELTGRNTVARSHCYTLLRSIFNYACAKEVNAAGETLLQRNPCTLKLKKPRTRHESIAISIAQLVDIYSMMAPHLRIGVMLAGACGLREGECCALTRSDVDLNAMTISVNKSLKSINHLGQKRRLEVGKPKTASSIRKVPIPEWTREYFEIHMRQQMQSGKPDELILHTRTPRAFVAPASLRESFNRAIAHMPSLKDMHFHDLRHTALTHYGEAGASLAELMEVAGHSDIKTVSVYQQISQAQRKRTSARLNEQAKEEQLGIKSQNVEMQKVVGPTQSNVKPTQNQEKDPLIAVLAALTLDQQVTTLKAIDKTRQATIISQMPPENQIQLLSRLL</sequence>
<keyword evidence="2" id="KW-0229">DNA integration</keyword>
<dbReference type="EMBL" id="LRTT01000001">
    <property type="protein sequence ID" value="RFD77793.1"/>
    <property type="molecule type" value="Genomic_DNA"/>
</dbReference>
<comment type="caution">
    <text evidence="6">The sequence shown here is derived from an EMBL/GenBank/DDBJ whole genome shotgun (WGS) entry which is preliminary data.</text>
</comment>
<evidence type="ECO:0000256" key="3">
    <source>
        <dbReference type="ARBA" id="ARBA00023125"/>
    </source>
</evidence>
<dbReference type="CDD" id="cd01189">
    <property type="entry name" value="INT_ICEBs1_C_like"/>
    <property type="match status" value="1"/>
</dbReference>
<dbReference type="Gene3D" id="1.10.443.10">
    <property type="entry name" value="Intergrase catalytic core"/>
    <property type="match status" value="1"/>
</dbReference>
<accession>A0A3E1IY72</accession>
<evidence type="ECO:0000313" key="7">
    <source>
        <dbReference type="Proteomes" id="UP000258533"/>
    </source>
</evidence>
<dbReference type="RefSeq" id="WP_116689666.1">
    <property type="nucleotide sequence ID" value="NZ_LRTT01000001.1"/>
</dbReference>
<reference evidence="6 7" key="1">
    <citation type="submission" date="2016-02" db="EMBL/GenBank/DDBJ databases">
        <title>Gardnerella vaginalis Subgroups Defined by cpn60 Sequencing and Sialidase Activity in Isolates from Canada, Belgium and Kenya.</title>
        <authorList>
            <person name="Schellenberg J."/>
            <person name="Paramel Jayaprakash T."/>
            <person name="Withana Gamage N."/>
            <person name="Patterson M.H."/>
            <person name="Vaneechoutte M."/>
            <person name="Hill J.E."/>
        </authorList>
    </citation>
    <scope>NUCLEOTIDE SEQUENCE [LARGE SCALE GENOMIC DNA]</scope>
    <source>
        <strain evidence="6 7">N144</strain>
    </source>
</reference>
<dbReference type="InterPro" id="IPR011010">
    <property type="entry name" value="DNA_brk_join_enz"/>
</dbReference>
<dbReference type="InterPro" id="IPR050090">
    <property type="entry name" value="Tyrosine_recombinase_XerCD"/>
</dbReference>
<dbReference type="Pfam" id="PF14659">
    <property type="entry name" value="Phage_int_SAM_3"/>
    <property type="match status" value="1"/>
</dbReference>
<dbReference type="GO" id="GO:0015074">
    <property type="term" value="P:DNA integration"/>
    <property type="evidence" value="ECO:0007669"/>
    <property type="project" value="UniProtKB-KW"/>
</dbReference>
<dbReference type="InterPro" id="IPR002104">
    <property type="entry name" value="Integrase_catalytic"/>
</dbReference>
<dbReference type="InterPro" id="IPR010998">
    <property type="entry name" value="Integrase_recombinase_N"/>
</dbReference>
<dbReference type="GO" id="GO:0003677">
    <property type="term" value="F:DNA binding"/>
    <property type="evidence" value="ECO:0007669"/>
    <property type="project" value="UniProtKB-KW"/>
</dbReference>
<gene>
    <name evidence="6" type="ORF">AXE73_04230</name>
</gene>
<proteinExistence type="inferred from homology"/>
<protein>
    <submittedName>
        <fullName evidence="6">Integrase</fullName>
    </submittedName>
</protein>
<comment type="similarity">
    <text evidence="1">Belongs to the 'phage' integrase family.</text>
</comment>
<keyword evidence="4" id="KW-0233">DNA recombination</keyword>
<dbReference type="InterPro" id="IPR004107">
    <property type="entry name" value="Integrase_SAM-like_N"/>
</dbReference>
<evidence type="ECO:0000259" key="5">
    <source>
        <dbReference type="PROSITE" id="PS51898"/>
    </source>
</evidence>
<dbReference type="PROSITE" id="PS51898">
    <property type="entry name" value="TYR_RECOMBINASE"/>
    <property type="match status" value="1"/>
</dbReference>
<dbReference type="Proteomes" id="UP000258533">
    <property type="component" value="Unassembled WGS sequence"/>
</dbReference>
<dbReference type="Gene3D" id="1.10.150.130">
    <property type="match status" value="1"/>
</dbReference>
<evidence type="ECO:0000256" key="1">
    <source>
        <dbReference type="ARBA" id="ARBA00008857"/>
    </source>
</evidence>
<dbReference type="SUPFAM" id="SSF56349">
    <property type="entry name" value="DNA breaking-rejoining enzymes"/>
    <property type="match status" value="1"/>
</dbReference>
<dbReference type="AlphaFoldDB" id="A0A3E1IY72"/>
<dbReference type="GO" id="GO:0006310">
    <property type="term" value="P:DNA recombination"/>
    <property type="evidence" value="ECO:0007669"/>
    <property type="project" value="UniProtKB-KW"/>
</dbReference>
<dbReference type="PANTHER" id="PTHR30349:SF64">
    <property type="entry name" value="PROPHAGE INTEGRASE INTD-RELATED"/>
    <property type="match status" value="1"/>
</dbReference>
<organism evidence="6 7">
    <name type="scientific">Gardnerella vaginalis</name>
    <dbReference type="NCBI Taxonomy" id="2702"/>
    <lineage>
        <taxon>Bacteria</taxon>
        <taxon>Bacillati</taxon>
        <taxon>Actinomycetota</taxon>
        <taxon>Actinomycetes</taxon>
        <taxon>Bifidobacteriales</taxon>
        <taxon>Bifidobacteriaceae</taxon>
        <taxon>Gardnerella</taxon>
    </lineage>
</organism>
<evidence type="ECO:0000256" key="2">
    <source>
        <dbReference type="ARBA" id="ARBA00022908"/>
    </source>
</evidence>
<evidence type="ECO:0000313" key="6">
    <source>
        <dbReference type="EMBL" id="RFD77793.1"/>
    </source>
</evidence>